<organism evidence="2 3">
    <name type="scientific">Pararobbsia silviterrae</name>
    <dbReference type="NCBI Taxonomy" id="1792498"/>
    <lineage>
        <taxon>Bacteria</taxon>
        <taxon>Pseudomonadati</taxon>
        <taxon>Pseudomonadota</taxon>
        <taxon>Betaproteobacteria</taxon>
        <taxon>Burkholderiales</taxon>
        <taxon>Burkholderiaceae</taxon>
        <taxon>Pararobbsia</taxon>
    </lineage>
</organism>
<evidence type="ECO:0000313" key="3">
    <source>
        <dbReference type="Proteomes" id="UP000270342"/>
    </source>
</evidence>
<protein>
    <submittedName>
        <fullName evidence="2">Uncharacterized protein</fullName>
    </submittedName>
</protein>
<dbReference type="AlphaFoldDB" id="A0A494Y2G0"/>
<proteinExistence type="predicted"/>
<evidence type="ECO:0000256" key="1">
    <source>
        <dbReference type="SAM" id="Phobius"/>
    </source>
</evidence>
<reference evidence="2 3" key="1">
    <citation type="submission" date="2018-10" db="EMBL/GenBank/DDBJ databases">
        <title>Robbsia sp. DHC34, isolated from soil.</title>
        <authorList>
            <person name="Gao Z.-H."/>
            <person name="Qiu L.-H."/>
        </authorList>
    </citation>
    <scope>NUCLEOTIDE SEQUENCE [LARGE SCALE GENOMIC DNA]</scope>
    <source>
        <strain evidence="2 3">DHC34</strain>
    </source>
</reference>
<dbReference type="EMBL" id="RBZU01000005">
    <property type="protein sequence ID" value="RKP54522.1"/>
    <property type="molecule type" value="Genomic_DNA"/>
</dbReference>
<keyword evidence="3" id="KW-1185">Reference proteome</keyword>
<comment type="caution">
    <text evidence="2">The sequence shown here is derived from an EMBL/GenBank/DDBJ whole genome shotgun (WGS) entry which is preliminary data.</text>
</comment>
<dbReference type="Proteomes" id="UP000270342">
    <property type="component" value="Unassembled WGS sequence"/>
</dbReference>
<gene>
    <name evidence="2" type="ORF">D7S86_12600</name>
</gene>
<dbReference type="RefSeq" id="WP_121086977.1">
    <property type="nucleotide sequence ID" value="NZ_RBZU01000005.1"/>
</dbReference>
<name>A0A494Y2G0_9BURK</name>
<accession>A0A494Y2G0</accession>
<keyword evidence="1" id="KW-0472">Membrane</keyword>
<evidence type="ECO:0000313" key="2">
    <source>
        <dbReference type="EMBL" id="RKP54522.1"/>
    </source>
</evidence>
<keyword evidence="1" id="KW-0812">Transmembrane</keyword>
<keyword evidence="1" id="KW-1133">Transmembrane helix</keyword>
<feature type="transmembrane region" description="Helical" evidence="1">
    <location>
        <begin position="15"/>
        <end position="36"/>
    </location>
</feature>
<sequence length="152" mass="17319">MTSYFPQWVQDLNTALSLFGVAITTAGFVLTLYVTYQVSHIRKHYLARGRLPDVIKDIEKIGSTLSAHLDDWPKNERDFAGQLQLANPLLMTASKMVKRADGLEARRLAQRLAKSKKSSQGSKTIDEAWALYYEMQKTVIALKQVEKNMNWE</sequence>